<proteinExistence type="predicted"/>
<reference evidence="1" key="1">
    <citation type="submission" date="2012-01" db="EMBL/GenBank/DDBJ databases">
        <title>The Genome Sequence of Treponema denticola H-22.</title>
        <authorList>
            <consortium name="The Broad Institute Genome Sequencing Platform"/>
            <person name="Earl A."/>
            <person name="Ward D."/>
            <person name="Feldgarden M."/>
            <person name="Gevers D."/>
            <person name="Blanton J.M."/>
            <person name="Fenno C.J."/>
            <person name="Baranova O.V."/>
            <person name="Mathney J."/>
            <person name="Dewhirst F.E."/>
            <person name="Izard J."/>
            <person name="Young S.K."/>
            <person name="Zeng Q."/>
            <person name="Gargeya S."/>
            <person name="Fitzgerald M."/>
            <person name="Haas B."/>
            <person name="Abouelleil A."/>
            <person name="Alvarado L."/>
            <person name="Arachchi H.M."/>
            <person name="Berlin A."/>
            <person name="Chapman S.B."/>
            <person name="Gearin G."/>
            <person name="Goldberg J."/>
            <person name="Griggs A."/>
            <person name="Gujja S."/>
            <person name="Hansen M."/>
            <person name="Heiman D."/>
            <person name="Howarth C."/>
            <person name="Larimer J."/>
            <person name="Lui A."/>
            <person name="MacDonald P.J.P."/>
            <person name="McCowen C."/>
            <person name="Montmayeur A."/>
            <person name="Murphy C."/>
            <person name="Neiman D."/>
            <person name="Pearson M."/>
            <person name="Priest M."/>
            <person name="Roberts A."/>
            <person name="Saif S."/>
            <person name="Shea T."/>
            <person name="Sisk P."/>
            <person name="Stolte C."/>
            <person name="Sykes S."/>
            <person name="Wortman J."/>
            <person name="Nusbaum C."/>
            <person name="Birren B."/>
        </authorList>
    </citation>
    <scope>NUCLEOTIDE SEQUENCE [LARGE SCALE GENOMIC DNA]</scope>
    <source>
        <strain evidence="1">H-22</strain>
    </source>
</reference>
<dbReference type="Proteomes" id="UP000011705">
    <property type="component" value="Chromosome"/>
</dbReference>
<protein>
    <recommendedName>
        <fullName evidence="2">DUF4272 domain-containing protein</fullName>
    </recommendedName>
</protein>
<gene>
    <name evidence="1" type="ORF">HMPREF9726_01942</name>
</gene>
<dbReference type="PATRIC" id="fig|999432.5.peg.2016"/>
<comment type="caution">
    <text evidence="1">The sequence shown here is derived from an EMBL/GenBank/DDBJ whole genome shotgun (WGS) entry which is preliminary data.</text>
</comment>
<name>A0A0E2E2G8_TREDN</name>
<evidence type="ECO:0008006" key="2">
    <source>
        <dbReference type="Google" id="ProtNLM"/>
    </source>
</evidence>
<sequence length="221" mass="26041">MYIKPEDRREKSNTKIKGMGIACMEELPLRESSKEAKLKSFEEICDRAVACLLSTQLAEDIHNEQGYEESKELFLSLLEKYEVSDCLLEKEKRLFDGTYSEQDIIDVCWTYEAYWSLLWALGLVEDISYPNDICDVERAIRLVGDTDGKTAFKAQCRLRGIEEILDMLDLHYRYHWATEEKRLRPETEIKDLNPDVLMERRRGLEWLISEESDWFDISMDT</sequence>
<dbReference type="EMBL" id="AGDV01000020">
    <property type="protein sequence ID" value="EMB31562.1"/>
    <property type="molecule type" value="Genomic_DNA"/>
</dbReference>
<dbReference type="AlphaFoldDB" id="A0A0E2E2G8"/>
<dbReference type="Pfam" id="PF14094">
    <property type="entry name" value="DUF4272"/>
    <property type="match status" value="1"/>
</dbReference>
<dbReference type="RefSeq" id="WP_002685266.1">
    <property type="nucleotide sequence ID" value="NZ_CM001795.1"/>
</dbReference>
<dbReference type="HOGENOM" id="CLU_108537_0_0_12"/>
<organism evidence="1">
    <name type="scientific">Treponema denticola H-22</name>
    <dbReference type="NCBI Taxonomy" id="999432"/>
    <lineage>
        <taxon>Bacteria</taxon>
        <taxon>Pseudomonadati</taxon>
        <taxon>Spirochaetota</taxon>
        <taxon>Spirochaetia</taxon>
        <taxon>Spirochaetales</taxon>
        <taxon>Treponemataceae</taxon>
        <taxon>Treponema</taxon>
    </lineage>
</organism>
<evidence type="ECO:0000313" key="1">
    <source>
        <dbReference type="EMBL" id="EMB31562.1"/>
    </source>
</evidence>
<dbReference type="InterPro" id="IPR025368">
    <property type="entry name" value="DUF4272"/>
</dbReference>
<accession>A0A0E2E2G8</accession>